<evidence type="ECO:0000313" key="1">
    <source>
        <dbReference type="EMBL" id="CAG8744650.1"/>
    </source>
</evidence>
<name>A0ACA9QD21_9GLOM</name>
<evidence type="ECO:0000313" key="2">
    <source>
        <dbReference type="Proteomes" id="UP000789702"/>
    </source>
</evidence>
<proteinExistence type="predicted"/>
<dbReference type="Proteomes" id="UP000789702">
    <property type="component" value="Unassembled WGS sequence"/>
</dbReference>
<dbReference type="EMBL" id="CAJVPU010042909">
    <property type="protein sequence ID" value="CAG8744650.1"/>
    <property type="molecule type" value="Genomic_DNA"/>
</dbReference>
<organism evidence="1 2">
    <name type="scientific">Dentiscutata heterogama</name>
    <dbReference type="NCBI Taxonomy" id="1316150"/>
    <lineage>
        <taxon>Eukaryota</taxon>
        <taxon>Fungi</taxon>
        <taxon>Fungi incertae sedis</taxon>
        <taxon>Mucoromycota</taxon>
        <taxon>Glomeromycotina</taxon>
        <taxon>Glomeromycetes</taxon>
        <taxon>Diversisporales</taxon>
        <taxon>Gigasporaceae</taxon>
        <taxon>Dentiscutata</taxon>
    </lineage>
</organism>
<keyword evidence="2" id="KW-1185">Reference proteome</keyword>
<gene>
    <name evidence="1" type="ORF">DHETER_LOCUS14266</name>
</gene>
<sequence>MDITNNDTNIIEEQDLLYNEIRDSLQKELKVDSLTVESLFDNSSNKKCKKPHPLREYLEPSECELYICYKPCIGQRPQLKWQKLTGISTIKSHFKKYHTTIYNQVELELKKTKTVQPYGIDNELKVKRITYLLIKWIICNQQSFIVVKDPSFIELIEELDKQYRLPSRQTISNQIEAIYQKQQL</sequence>
<comment type="caution">
    <text evidence="1">The sequence shown here is derived from an EMBL/GenBank/DDBJ whole genome shotgun (WGS) entry which is preliminary data.</text>
</comment>
<feature type="non-terminal residue" evidence="1">
    <location>
        <position position="184"/>
    </location>
</feature>
<reference evidence="1" key="1">
    <citation type="submission" date="2021-06" db="EMBL/GenBank/DDBJ databases">
        <authorList>
            <person name="Kallberg Y."/>
            <person name="Tangrot J."/>
            <person name="Rosling A."/>
        </authorList>
    </citation>
    <scope>NUCLEOTIDE SEQUENCE</scope>
    <source>
        <strain evidence="1">IL203A</strain>
    </source>
</reference>
<accession>A0ACA9QD21</accession>
<protein>
    <submittedName>
        <fullName evidence="1">1401_t:CDS:1</fullName>
    </submittedName>
</protein>